<organism evidence="1">
    <name type="scientific">hydrothermal vent metagenome</name>
    <dbReference type="NCBI Taxonomy" id="652676"/>
    <lineage>
        <taxon>unclassified sequences</taxon>
        <taxon>metagenomes</taxon>
        <taxon>ecological metagenomes</taxon>
    </lineage>
</organism>
<evidence type="ECO:0000313" key="1">
    <source>
        <dbReference type="EMBL" id="VAW03605.1"/>
    </source>
</evidence>
<reference evidence="1" key="1">
    <citation type="submission" date="2018-06" db="EMBL/GenBank/DDBJ databases">
        <authorList>
            <person name="Zhirakovskaya E."/>
        </authorList>
    </citation>
    <scope>NUCLEOTIDE SEQUENCE</scope>
</reference>
<protein>
    <submittedName>
        <fullName evidence="1">Uncharacterized protein</fullName>
    </submittedName>
</protein>
<accession>A0A3B0SBM9</accession>
<dbReference type="AlphaFoldDB" id="A0A3B0SBM9"/>
<dbReference type="EMBL" id="UOEG01000263">
    <property type="protein sequence ID" value="VAW03605.1"/>
    <property type="molecule type" value="Genomic_DNA"/>
</dbReference>
<gene>
    <name evidence="1" type="ORF">MNBD_ALPHA07-1306</name>
</gene>
<name>A0A3B0SBM9_9ZZZZ</name>
<sequence>MFQRGNPNEQTIEDDMIRHMPTGVGAYFSRAPMPREMSTGPNLSQCFAR</sequence>
<proteinExistence type="predicted"/>